<reference key="1">
    <citation type="journal article" date="1996" name="FEBS Lett.">
        <title>Induction of proteins in response to cold acclimation of rainbow trout cells.</title>
        <authorList>
            <person name="Yamashita M."/>
            <person name="Ojima N."/>
            <person name="Sakamoto T."/>
        </authorList>
    </citation>
    <scope>PROTEIN SEQUENCE</scope>
</reference>
<keyword id="KW-0903">Direct protein sequencing</keyword>
<dbReference type="InterPro" id="IPR027417">
    <property type="entry name" value="P-loop_NTPase"/>
</dbReference>
<sequence>GILLYGPPGTGKMLIWGAVAN</sequence>
<dbReference type="AlphaFoldDB" id="Q9PRQ1"/>
<organism>
    <name type="scientific">Oncorhynchus mykiss</name>
    <name type="common">Rainbow trout</name>
    <name type="synonym">Salmo gairdneri</name>
    <dbReference type="NCBI Taxonomy" id="8022"/>
    <lineage>
        <taxon>Eukaryota</taxon>
        <taxon>Metazoa</taxon>
        <taxon>Chordata</taxon>
        <taxon>Craniata</taxon>
        <taxon>Vertebrata</taxon>
        <taxon>Euteleostomi</taxon>
        <taxon>Actinopterygii</taxon>
        <taxon>Neopterygii</taxon>
        <taxon>Teleostei</taxon>
        <taxon>Protacanthopterygii</taxon>
        <taxon>Salmoniformes</taxon>
        <taxon>Salmonidae</taxon>
        <taxon>Salmoninae</taxon>
        <taxon>Oncorhynchus</taxon>
    </lineage>
</organism>
<dbReference type="PIR" id="S62893">
    <property type="entry name" value="S62893"/>
</dbReference>
<accession>Q9PRQ1</accession>
<name>Q9PRQ1_ONCMY</name>
<protein>
    <submittedName>
        <fullName>70 kDa cold acclimation-related protein</fullName>
    </submittedName>
</protein>
<proteinExistence type="evidence at protein level"/>
<dbReference type="SUPFAM" id="SSF52540">
    <property type="entry name" value="P-loop containing nucleoside triphosphate hydrolases"/>
    <property type="match status" value="1"/>
</dbReference>
<dbReference type="Gene3D" id="3.40.50.300">
    <property type="entry name" value="P-loop containing nucleotide triphosphate hydrolases"/>
    <property type="match status" value="1"/>
</dbReference>